<feature type="transmembrane region" description="Helical" evidence="1">
    <location>
        <begin position="81"/>
        <end position="101"/>
    </location>
</feature>
<keyword evidence="1" id="KW-1133">Transmembrane helix</keyword>
<dbReference type="RefSeq" id="WP_114696951.1">
    <property type="nucleotide sequence ID" value="NZ_QQOH01000005.1"/>
</dbReference>
<dbReference type="OrthoDB" id="8523687at2"/>
<evidence type="ECO:0000313" key="3">
    <source>
        <dbReference type="Proteomes" id="UP000253769"/>
    </source>
</evidence>
<gene>
    <name evidence="2" type="ORF">DV711_17110</name>
</gene>
<sequence>MIENPTGLQRLIGWMMLSAVLLSVAAGLGWLPGFYSGGLAWCCGLLLFGRVGGFLRLQVLCIFSIGCAALWWGLDGRELPWAKLLATNQILIAMLIAVSFLRLVTALRADPQEQLPMGRGALWRTLLGVHLFGAVINMSTLQIVGERLSRRQPLTPQQGVLLSRGFALASLWSPFFVAMGVALTHADGAQLETLSLAGLPAAAVALLVAGIGLSRHPGVTSQAGYPIHFEALWLPLLLAVLVFGARGLWPEVPVLSWVSLLSLLLCLLVLVLRSGTQRLASMRRHVEAQLPTMGGELALFLAAGVLTVGLAQVVERSGFDWPLQQFGPWQAWGLLWMILVAAVMGIHPLISIATSGGILAPQVQDPNLLGMTFLMGWAVGIIASPVSGTHLTLQARFGLSAFGFPRWNFGFVLQLMLICLLALHGYDWFSAG</sequence>
<feature type="transmembrane region" description="Helical" evidence="1">
    <location>
        <begin position="12"/>
        <end position="35"/>
    </location>
</feature>
<feature type="transmembrane region" description="Helical" evidence="1">
    <location>
        <begin position="367"/>
        <end position="387"/>
    </location>
</feature>
<feature type="transmembrane region" description="Helical" evidence="1">
    <location>
        <begin position="121"/>
        <end position="144"/>
    </location>
</feature>
<evidence type="ECO:0000313" key="2">
    <source>
        <dbReference type="EMBL" id="RDE18375.1"/>
    </source>
</evidence>
<feature type="transmembrane region" description="Helical" evidence="1">
    <location>
        <begin position="254"/>
        <end position="272"/>
    </location>
</feature>
<comment type="caution">
    <text evidence="2">The sequence shown here is derived from an EMBL/GenBank/DDBJ whole genome shotgun (WGS) entry which is preliminary data.</text>
</comment>
<dbReference type="EMBL" id="QQOH01000005">
    <property type="protein sequence ID" value="RDE18375.1"/>
    <property type="molecule type" value="Genomic_DNA"/>
</dbReference>
<reference evidence="2 3" key="1">
    <citation type="submission" date="2018-07" db="EMBL/GenBank/DDBJ databases">
        <title>Motiliproteus coralliicola sp. nov., a bacterium isolated from Coral.</title>
        <authorList>
            <person name="Wang G."/>
        </authorList>
    </citation>
    <scope>NUCLEOTIDE SEQUENCE [LARGE SCALE GENOMIC DNA]</scope>
    <source>
        <strain evidence="2 3">C34</strain>
    </source>
</reference>
<feature type="transmembrane region" description="Helical" evidence="1">
    <location>
        <begin position="195"/>
        <end position="213"/>
    </location>
</feature>
<feature type="transmembrane region" description="Helical" evidence="1">
    <location>
        <begin position="55"/>
        <end position="74"/>
    </location>
</feature>
<feature type="transmembrane region" description="Helical" evidence="1">
    <location>
        <begin position="334"/>
        <end position="360"/>
    </location>
</feature>
<feature type="transmembrane region" description="Helical" evidence="1">
    <location>
        <begin position="225"/>
        <end position="248"/>
    </location>
</feature>
<feature type="transmembrane region" description="Helical" evidence="1">
    <location>
        <begin position="165"/>
        <end position="183"/>
    </location>
</feature>
<accession>A0A369WFZ2</accession>
<feature type="transmembrane region" description="Helical" evidence="1">
    <location>
        <begin position="407"/>
        <end position="426"/>
    </location>
</feature>
<name>A0A369WFZ2_9GAMM</name>
<organism evidence="2 3">
    <name type="scientific">Motiliproteus coralliicola</name>
    <dbReference type="NCBI Taxonomy" id="2283196"/>
    <lineage>
        <taxon>Bacteria</taxon>
        <taxon>Pseudomonadati</taxon>
        <taxon>Pseudomonadota</taxon>
        <taxon>Gammaproteobacteria</taxon>
        <taxon>Oceanospirillales</taxon>
        <taxon>Oceanospirillaceae</taxon>
        <taxon>Motiliproteus</taxon>
    </lineage>
</organism>
<dbReference type="Proteomes" id="UP000253769">
    <property type="component" value="Unassembled WGS sequence"/>
</dbReference>
<keyword evidence="1" id="KW-0812">Transmembrane</keyword>
<feature type="transmembrane region" description="Helical" evidence="1">
    <location>
        <begin position="293"/>
        <end position="314"/>
    </location>
</feature>
<keyword evidence="3" id="KW-1185">Reference proteome</keyword>
<dbReference type="AlphaFoldDB" id="A0A369WFZ2"/>
<protein>
    <submittedName>
        <fullName evidence="2">Uncharacterized protein</fullName>
    </submittedName>
</protein>
<proteinExistence type="predicted"/>
<evidence type="ECO:0000256" key="1">
    <source>
        <dbReference type="SAM" id="Phobius"/>
    </source>
</evidence>
<keyword evidence="1" id="KW-0472">Membrane</keyword>